<sequence>MPARKPAAPAAAARVAALFPTLIYHAPLKTRGVTSLNRELEREAHQLRDHDVAGRRWSGKAYPGGYTSYASLDQLHQMSSTFFDVRAAIDRHVRAYARALHWDLGEARLQMTDCWINIMGPLCAHGAHVHPHAVVSGTYYVKTPARSSGLRFEDPRLASFMAAPARTDDAPEPMRHHVIYPARAGWLTLFESWQRHEVPPSLASGERISISFNYAWV</sequence>
<evidence type="ECO:0000313" key="2">
    <source>
        <dbReference type="Proteomes" id="UP001254608"/>
    </source>
</evidence>
<evidence type="ECO:0000313" key="1">
    <source>
        <dbReference type="EMBL" id="MDT0498664.1"/>
    </source>
</evidence>
<proteinExistence type="predicted"/>
<dbReference type="Gene3D" id="2.60.120.620">
    <property type="entry name" value="q2cbj1_9rhob like domain"/>
    <property type="match status" value="1"/>
</dbReference>
<gene>
    <name evidence="1" type="ORF">RM530_15045</name>
</gene>
<keyword evidence="2" id="KW-1185">Reference proteome</keyword>
<reference evidence="1 2" key="1">
    <citation type="submission" date="2023-09" db="EMBL/GenBank/DDBJ databases">
        <authorList>
            <person name="Rey-Velasco X."/>
        </authorList>
    </citation>
    <scope>NUCLEOTIDE SEQUENCE [LARGE SCALE GENOMIC DNA]</scope>
    <source>
        <strain evidence="1 2">W345</strain>
    </source>
</reference>
<name>A0ABU2WLA5_9GAMM</name>
<dbReference type="RefSeq" id="WP_311366076.1">
    <property type="nucleotide sequence ID" value="NZ_JAVRIC010000024.1"/>
</dbReference>
<dbReference type="Pfam" id="PF13759">
    <property type="entry name" value="2OG-FeII_Oxy_5"/>
    <property type="match status" value="1"/>
</dbReference>
<dbReference type="InterPro" id="IPR012668">
    <property type="entry name" value="CHP02466"/>
</dbReference>
<organism evidence="1 2">
    <name type="scientific">Banduia mediterranea</name>
    <dbReference type="NCBI Taxonomy" id="3075609"/>
    <lineage>
        <taxon>Bacteria</taxon>
        <taxon>Pseudomonadati</taxon>
        <taxon>Pseudomonadota</taxon>
        <taxon>Gammaproteobacteria</taxon>
        <taxon>Nevskiales</taxon>
        <taxon>Algiphilaceae</taxon>
        <taxon>Banduia</taxon>
    </lineage>
</organism>
<dbReference type="Proteomes" id="UP001254608">
    <property type="component" value="Unassembled WGS sequence"/>
</dbReference>
<dbReference type="EMBL" id="JAVRIC010000024">
    <property type="protein sequence ID" value="MDT0498664.1"/>
    <property type="molecule type" value="Genomic_DNA"/>
</dbReference>
<protein>
    <submittedName>
        <fullName evidence="1">TIGR02466 family protein</fullName>
    </submittedName>
</protein>
<comment type="caution">
    <text evidence="1">The sequence shown here is derived from an EMBL/GenBank/DDBJ whole genome shotgun (WGS) entry which is preliminary data.</text>
</comment>
<dbReference type="NCBIfam" id="TIGR02466">
    <property type="entry name" value="TIGR02466 family protein"/>
    <property type="match status" value="1"/>
</dbReference>
<accession>A0ABU2WLA5</accession>